<dbReference type="Pfam" id="PF14214">
    <property type="entry name" value="Helitron_like_N"/>
    <property type="match status" value="1"/>
</dbReference>
<dbReference type="Pfam" id="PF05970">
    <property type="entry name" value="PIF1"/>
    <property type="match status" value="1"/>
</dbReference>
<dbReference type="PANTHER" id="PTHR10492:SF101">
    <property type="entry name" value="ATP-DEPENDENT DNA HELICASE"/>
    <property type="match status" value="1"/>
</dbReference>
<evidence type="ECO:0000259" key="4">
    <source>
        <dbReference type="Pfam" id="PF21530"/>
    </source>
</evidence>
<dbReference type="InterPro" id="IPR049163">
    <property type="entry name" value="Pif1-like_2B_dom"/>
</dbReference>
<comment type="similarity">
    <text evidence="1">Belongs to the helicase family.</text>
</comment>
<dbReference type="InterPro" id="IPR010285">
    <property type="entry name" value="DNA_helicase_pif1-like_DEAD"/>
</dbReference>
<accession>A0A2K3P428</accession>
<dbReference type="InterPro" id="IPR025476">
    <property type="entry name" value="Helitron_helicase-like"/>
</dbReference>
<dbReference type="ExpressionAtlas" id="A0A2K3P428">
    <property type="expression patterns" value="baseline"/>
</dbReference>
<feature type="domain" description="DNA helicase Pif1-like 2B" evidence="4">
    <location>
        <begin position="1152"/>
        <end position="1198"/>
    </location>
</feature>
<keyword evidence="1" id="KW-0378">Hydrolase</keyword>
<dbReference type="GO" id="GO:0006310">
    <property type="term" value="P:DNA recombination"/>
    <property type="evidence" value="ECO:0007669"/>
    <property type="project" value="UniProtKB-KW"/>
</dbReference>
<keyword evidence="1" id="KW-0547">Nucleotide-binding</keyword>
<dbReference type="GO" id="GO:0005524">
    <property type="term" value="F:ATP binding"/>
    <property type="evidence" value="ECO:0007669"/>
    <property type="project" value="UniProtKB-KW"/>
</dbReference>
<dbReference type="Pfam" id="PF21530">
    <property type="entry name" value="Pif1_2B_dom"/>
    <property type="match status" value="1"/>
</dbReference>
<comment type="caution">
    <text evidence="5">The sequence shown here is derived from an EMBL/GenBank/DDBJ whole genome shotgun (WGS) entry which is preliminary data.</text>
</comment>
<keyword evidence="1" id="KW-0233">DNA recombination</keyword>
<dbReference type="STRING" id="57577.A0A2K3P428"/>
<name>A0A2K3P428_TRIPR</name>
<dbReference type="SUPFAM" id="SSF52540">
    <property type="entry name" value="P-loop containing nucleoside triphosphate hydrolases"/>
    <property type="match status" value="2"/>
</dbReference>
<evidence type="ECO:0000313" key="5">
    <source>
        <dbReference type="EMBL" id="PNY10019.1"/>
    </source>
</evidence>
<dbReference type="GO" id="GO:0016887">
    <property type="term" value="F:ATP hydrolysis activity"/>
    <property type="evidence" value="ECO:0007669"/>
    <property type="project" value="RHEA"/>
</dbReference>
<keyword evidence="1" id="KW-0067">ATP-binding</keyword>
<dbReference type="Gene3D" id="3.40.50.300">
    <property type="entry name" value="P-loop containing nucleotide triphosphate hydrolases"/>
    <property type="match status" value="1"/>
</dbReference>
<protein>
    <recommendedName>
        <fullName evidence="1">ATP-dependent DNA helicase</fullName>
        <ecNumber evidence="1">5.6.2.3</ecNumber>
    </recommendedName>
</protein>
<keyword evidence="1" id="KW-0234">DNA repair</keyword>
<reference evidence="5 6" key="1">
    <citation type="journal article" date="2014" name="Am. J. Bot.">
        <title>Genome assembly and annotation for red clover (Trifolium pratense; Fabaceae).</title>
        <authorList>
            <person name="Istvanek J."/>
            <person name="Jaros M."/>
            <person name="Krenek A."/>
            <person name="Repkova J."/>
        </authorList>
    </citation>
    <scope>NUCLEOTIDE SEQUENCE [LARGE SCALE GENOMIC DNA]</scope>
    <source>
        <strain evidence="6">cv. Tatra</strain>
        <tissue evidence="5">Young leaves</tissue>
    </source>
</reference>
<dbReference type="Proteomes" id="UP000236291">
    <property type="component" value="Unassembled WGS sequence"/>
</dbReference>
<evidence type="ECO:0000256" key="1">
    <source>
        <dbReference type="RuleBase" id="RU363044"/>
    </source>
</evidence>
<dbReference type="EC" id="5.6.2.3" evidence="1"/>
<dbReference type="CDD" id="cd18809">
    <property type="entry name" value="SF1_C_RecD"/>
    <property type="match status" value="1"/>
</dbReference>
<comment type="catalytic activity">
    <reaction evidence="1">
        <text>ATP + H2O = ADP + phosphate + H(+)</text>
        <dbReference type="Rhea" id="RHEA:13065"/>
        <dbReference type="ChEBI" id="CHEBI:15377"/>
        <dbReference type="ChEBI" id="CHEBI:15378"/>
        <dbReference type="ChEBI" id="CHEBI:30616"/>
        <dbReference type="ChEBI" id="CHEBI:43474"/>
        <dbReference type="ChEBI" id="CHEBI:456216"/>
        <dbReference type="EC" id="5.6.2.3"/>
    </reaction>
</comment>
<dbReference type="GO" id="GO:0000723">
    <property type="term" value="P:telomere maintenance"/>
    <property type="evidence" value="ECO:0007669"/>
    <property type="project" value="InterPro"/>
</dbReference>
<reference evidence="5 6" key="2">
    <citation type="journal article" date="2017" name="Front. Plant Sci.">
        <title>Gene Classification and Mining of Molecular Markers Useful in Red Clover (Trifolium pratense) Breeding.</title>
        <authorList>
            <person name="Istvanek J."/>
            <person name="Dluhosova J."/>
            <person name="Dluhos P."/>
            <person name="Patkova L."/>
            <person name="Nedelnik J."/>
            <person name="Repkova J."/>
        </authorList>
    </citation>
    <scope>NUCLEOTIDE SEQUENCE [LARGE SCALE GENOMIC DNA]</scope>
    <source>
        <strain evidence="6">cv. Tatra</strain>
        <tissue evidence="5">Young leaves</tissue>
    </source>
</reference>
<dbReference type="GO" id="GO:0043139">
    <property type="term" value="F:5'-3' DNA helicase activity"/>
    <property type="evidence" value="ECO:0007669"/>
    <property type="project" value="UniProtKB-EC"/>
</dbReference>
<comment type="cofactor">
    <cofactor evidence="1">
        <name>Mg(2+)</name>
        <dbReference type="ChEBI" id="CHEBI:18420"/>
    </cofactor>
</comment>
<feature type="domain" description="DNA helicase Pif1-like DEAD-box helicase" evidence="2">
    <location>
        <begin position="887"/>
        <end position="1110"/>
    </location>
</feature>
<organism evidence="5 6">
    <name type="scientific">Trifolium pratense</name>
    <name type="common">Red clover</name>
    <dbReference type="NCBI Taxonomy" id="57577"/>
    <lineage>
        <taxon>Eukaryota</taxon>
        <taxon>Viridiplantae</taxon>
        <taxon>Streptophyta</taxon>
        <taxon>Embryophyta</taxon>
        <taxon>Tracheophyta</taxon>
        <taxon>Spermatophyta</taxon>
        <taxon>Magnoliopsida</taxon>
        <taxon>eudicotyledons</taxon>
        <taxon>Gunneridae</taxon>
        <taxon>Pentapetalae</taxon>
        <taxon>rosids</taxon>
        <taxon>fabids</taxon>
        <taxon>Fabales</taxon>
        <taxon>Fabaceae</taxon>
        <taxon>Papilionoideae</taxon>
        <taxon>50 kb inversion clade</taxon>
        <taxon>NPAAA clade</taxon>
        <taxon>Hologalegina</taxon>
        <taxon>IRL clade</taxon>
        <taxon>Trifolieae</taxon>
        <taxon>Trifolium</taxon>
    </lineage>
</organism>
<evidence type="ECO:0000313" key="6">
    <source>
        <dbReference type="Proteomes" id="UP000236291"/>
    </source>
</evidence>
<proteinExistence type="inferred from homology"/>
<dbReference type="EMBL" id="ASHM01003536">
    <property type="protein sequence ID" value="PNY10019.1"/>
    <property type="molecule type" value="Genomic_DNA"/>
</dbReference>
<keyword evidence="1" id="KW-0227">DNA damage</keyword>
<dbReference type="PANTHER" id="PTHR10492">
    <property type="match status" value="1"/>
</dbReference>
<evidence type="ECO:0000259" key="3">
    <source>
        <dbReference type="Pfam" id="PF14214"/>
    </source>
</evidence>
<keyword evidence="1 5" id="KW-0347">Helicase</keyword>
<evidence type="ECO:0000259" key="2">
    <source>
        <dbReference type="Pfam" id="PF05970"/>
    </source>
</evidence>
<sequence length="1315" mass="150503">MEKMKLKRLGVRFCRKKSFVRRKLSSTKNLPSDSRVEVDSFSGRIRTDVVDNLVDSSLVIDIQLSNAEIFRVAEIQEYKDIGDMNVCCPKCAAMGEITLSPMIEPPSLIRDLFSGLQTVGKDGQGPPNFVISGQNYHRIGSLVPNEGDRPKFAQLYVYDTENEVQNRMSHFSDGTSLNQLEVSLVEDLMKVMDEHNQLAKSFRMVRDFCRVNQVVPVKLRLFRNRNFDPRTYNVPHISEVDALIVGDFDSTEDGRGIVIQKNDGRLKRIHETHQKYIPLQYPLLFPYGEDQYDEKLKRNQLTRIGGFKKRVRVTLREFIAFRLQERVIEDSVLFRSRRLFQQFVVDLYSMIETQRLSFIRNNQSKIRADFLCGVEEAVDRGDIDGSLVGSRVVIPASFVGGRRYMFNNCQDAMALCKKFGYPDLFLTVTCNPSWDEIRRHLSKSKNYAPYRPDITCRVFQVKLKEMMNDFRKGQYFGRVIASVYTIEFQKRGLPHAHILLWLDERDKLESPDSINSVISAELPDERRFPKLYAAVCKFMIHGPCGKEGKYSPCMKDRRCSKFYPKKFVSRTSFDESGYPIYRRRDLGMTVLKKDVCLDNRNVVPYNPSLIMKYQAHVNIEFCNKSNCIKYLFKYITKGVDRVTAALEMEKEDHVDEIKQFYDCRYLSPSESIWRIFRFDIHHRWPPVTRLTFHLRHEQRITFRDDSNLVAVLARNRKKNTMFLAWMEANKKYSLGRSLTYTKFPTLFVYDSDNQSWRPRKKGQSIGSFEDIRTVNGHVFDTYRDACGELLLLADELYLMVLDGILYAKRRLLHNPDLIISNEELKRLCLVEIDKILRVNGRCLNDFECMPRINTEDIDPFDNLFVANELSYDCSDMFAKHEELFMSLNKEQLSAYHEIVDAVKNNLGRIFFVDGFGGSGKTYLWNAVSFYFRSVGKIVLNVASSGIASLLLPGGRTAHSQFGIPLVLIEEAVCRLDKKGKKEQLLGMASLIIWDEAPMINILAFEAFERCLRDVMSKVVPGASKLPFGGKTVVFGGDFRQILPVVPNGGRADIVHATINSSPLWRRCSVLELTQNMRLQFSNDIENNKSMSEFAEWILAIGDGRLGESNDGEAVVEIPEDLRVISSGNHIGDIVDANLSGNVGIDQRWITIEFLNDIKCSGMPNHKLRFKLGVPVMLLRNVDVSSGLCNGTRLIVTELGTRVIGGDIVNGPHHGERVFIPRLDLQPSESNVSISFSRRQFPLCLCFAKSINKSQGQTLSNVGVYLPRPVFTHGQLYVAVSRVKSRKGLKILALDDSGVSSTLTTNIVYEEVFRTL</sequence>
<gene>
    <name evidence="5" type="ORF">L195_g006585</name>
</gene>
<dbReference type="GO" id="GO:0006281">
    <property type="term" value="P:DNA repair"/>
    <property type="evidence" value="ECO:0007669"/>
    <property type="project" value="UniProtKB-KW"/>
</dbReference>
<feature type="domain" description="Helitron helicase-like" evidence="3">
    <location>
        <begin position="318"/>
        <end position="500"/>
    </location>
</feature>
<dbReference type="InterPro" id="IPR027417">
    <property type="entry name" value="P-loop_NTPase"/>
</dbReference>